<keyword evidence="4" id="KW-1185">Reference proteome</keyword>
<feature type="domain" description="EGF-like" evidence="2">
    <location>
        <begin position="806"/>
        <end position="845"/>
    </location>
</feature>
<feature type="domain" description="EGF-like" evidence="2">
    <location>
        <begin position="719"/>
        <end position="762"/>
    </location>
</feature>
<feature type="signal peptide" evidence="1">
    <location>
        <begin position="1"/>
        <end position="19"/>
    </location>
</feature>
<evidence type="ECO:0000313" key="3">
    <source>
        <dbReference type="EMBL" id="ANQ07825.1"/>
    </source>
</evidence>
<dbReference type="Gene3D" id="2.90.20.10">
    <property type="entry name" value="Plasmodium vivax P25 domain"/>
    <property type="match status" value="1"/>
</dbReference>
<feature type="domain" description="EGF-like" evidence="2">
    <location>
        <begin position="766"/>
        <end position="802"/>
    </location>
</feature>
<feature type="domain" description="EGF-like" evidence="2">
    <location>
        <begin position="628"/>
        <end position="663"/>
    </location>
</feature>
<feature type="domain" description="EGF-like" evidence="2">
    <location>
        <begin position="849"/>
        <end position="895"/>
    </location>
</feature>
<dbReference type="RefSeq" id="XP_019914520.1">
    <property type="nucleotide sequence ID" value="XM_020058984.1"/>
</dbReference>
<dbReference type="SMART" id="SM00181">
    <property type="entry name" value="EGF"/>
    <property type="match status" value="9"/>
</dbReference>
<dbReference type="OrthoDB" id="4405280at2759"/>
<dbReference type="InterPro" id="IPR000742">
    <property type="entry name" value="EGF"/>
</dbReference>
<feature type="domain" description="EGF-like" evidence="2">
    <location>
        <begin position="585"/>
        <end position="624"/>
    </location>
</feature>
<evidence type="ECO:0000313" key="4">
    <source>
        <dbReference type="Proteomes" id="UP000092716"/>
    </source>
</evidence>
<evidence type="ECO:0000256" key="1">
    <source>
        <dbReference type="SAM" id="SignalP"/>
    </source>
</evidence>
<feature type="domain" description="EGF-like" evidence="2">
    <location>
        <begin position="899"/>
        <end position="939"/>
    </location>
</feature>
<dbReference type="AlphaFoldDB" id="A0A1B1DYZ6"/>
<dbReference type="Proteomes" id="UP000092716">
    <property type="component" value="Chromosome 8"/>
</dbReference>
<dbReference type="SUPFAM" id="SSF57196">
    <property type="entry name" value="EGF/Laminin"/>
    <property type="match status" value="1"/>
</dbReference>
<organism evidence="3 4">
    <name type="scientific">Plasmodium coatneyi</name>
    <dbReference type="NCBI Taxonomy" id="208452"/>
    <lineage>
        <taxon>Eukaryota</taxon>
        <taxon>Sar</taxon>
        <taxon>Alveolata</taxon>
        <taxon>Apicomplexa</taxon>
        <taxon>Aconoidasida</taxon>
        <taxon>Haemosporida</taxon>
        <taxon>Plasmodiidae</taxon>
        <taxon>Plasmodium</taxon>
    </lineage>
</organism>
<dbReference type="GeneID" id="30908903"/>
<reference evidence="4" key="1">
    <citation type="submission" date="2016-06" db="EMBL/GenBank/DDBJ databases">
        <title>First high quality genome sequence of Plasmodium coatneyi using continuous long reads from single molecule, real-time sequencing.</title>
        <authorList>
            <person name="Chien J.-T."/>
            <person name="Pakala S.B."/>
            <person name="Geraldo J.A."/>
            <person name="Lapp S.A."/>
            <person name="Barnwell J.W."/>
            <person name="Kissinger J.C."/>
            <person name="Galinski M.R."/>
            <person name="Humphrey J.C."/>
        </authorList>
    </citation>
    <scope>NUCLEOTIDE SEQUENCE [LARGE SCALE GENOMIC DNA]</scope>
    <source>
        <strain evidence="4">Hackeri</strain>
    </source>
</reference>
<protein>
    <recommendedName>
        <fullName evidence="2">EGF-like domain-containing protein</fullName>
    </recommendedName>
</protein>
<keyword evidence="1" id="KW-0732">Signal</keyword>
<dbReference type="KEGG" id="pcot:PCOAH_00021770"/>
<proteinExistence type="predicted"/>
<evidence type="ECO:0000259" key="2">
    <source>
        <dbReference type="SMART" id="SM00181"/>
    </source>
</evidence>
<sequence length="1097" mass="123317">MNCWVCVLLLLVGVRRGTANVVEDDIFYQKGEVDKLTFSLDHRVRDKSMNEILEYTNGENAYAYVDKEIAKVFTLTSETEIKNFFSLNKDLKTCDYLIAKGSLRTDVKNNKCYKKIFCGVIPHTKYIQGGSKSKRGNDIIHCAYMNDTHMLIYHVGKPHLLKPNVMYQEIFFQDSEKGVINCHAMKISLRYVGVHTNGNNNCIQDHLQDHLRNLCNGKKSCEIDFRIVKQGDCILGSNFLIHVNYECIDSCNPKQNQTCDIYNGEGRRATCTYGYNMVPRYKDFCEKNYTCGNSICSVNEFCDEATKSCVCKTSLVPVQMTKCSYNNVCDAIKCPANSTCVINGNSKKAECKCNDDKYLYKNACYKIEELEKLIEAQTTPHHKPYKNALFVRSALRPEHIYMHCEDGYSIEVVNATLSCYHVQFKENKIKYITDILRGACNGRGRCAFGNSVDEIPPLDPSNTCGTKGTIYQYEYVCVGATGGGTPSLLLPQPVLAQRGRGPSISSYTKEKGAIFRSRFNSQIECPGGSITVNRALLKAGDGCEDLDLTKSVKEYCDQLSSCDIGLTHHFDTYCKSDQYLFVHYTCADLCKTCAPNSSCYGNKYKYKCLCDSPYLIRNNHAICEARDTCTTRTCGEHQTCKMVNNKAICICADKYKNVNGVCVPEEKCDLLCPSNKSCLIENGKKICKCINGLTLENGVCVCSDENQIEGGDLCVPKNKCKRKEYQNVCTNEKEQCVYDEKKDIVRCDCVDHYEKNERGICIPVEYCKNVTCKENEICKVVNNTPTCECKENAKRNSMNECIFNNLCLINKGNCPPDSECIYHEKKEHECVCHKKGLVAVNGKCVLEDVCRTDQNKCPEHSICVNQVNKAPLCICLFNYGRSRAGLFTQGAQMCMMNNPCLTNNGGCSPNEVCTLKNRKVVCSCGENYRPRGKEDQMGQLGRVGQMGRMDRMGQMGQRGQRGKLTQPAHLAQLAQPGQAHPPEDNACVPKASDLDQTFTFQYNDDMAIVLGSCGIIQFVQKSGQIIWKISNSNNFYIFNYEYPSEGKLQAQIVNNQRSSILYVKKRQGGKVLYADFVLAHEGCSYGNMFLYGHSTMA</sequence>
<feature type="domain" description="EGF-like" evidence="2">
    <location>
        <begin position="328"/>
        <end position="365"/>
    </location>
</feature>
<dbReference type="EMBL" id="CP016246">
    <property type="protein sequence ID" value="ANQ07825.1"/>
    <property type="molecule type" value="Genomic_DNA"/>
</dbReference>
<feature type="domain" description="EGF-like" evidence="2">
    <location>
        <begin position="667"/>
        <end position="701"/>
    </location>
</feature>
<name>A0A1B1DYZ6_9APIC</name>
<feature type="chain" id="PRO_5008521391" description="EGF-like domain-containing protein" evidence="1">
    <location>
        <begin position="20"/>
        <end position="1097"/>
    </location>
</feature>
<gene>
    <name evidence="3" type="ORF">PCOAH_00021770</name>
</gene>
<dbReference type="VEuPathDB" id="PlasmoDB:PCOAH_00021770"/>
<accession>A0A1B1DYZ6</accession>